<dbReference type="EMBL" id="JAGFNK010000053">
    <property type="protein sequence ID" value="KAI9509896.1"/>
    <property type="molecule type" value="Genomic_DNA"/>
</dbReference>
<sequence>MTTLELLPALSPPLSVNACLLFLGVCTLFFFRWISARRLDRRLNLPPGPAPDPFIGNLRQMSLSNQELRFTEWASIFGPVVYFTVFGRPMIVLNTLKAARDLMDQRSLNYSCRPRFVLLVEMMGWDASLPQLPYGPRFRKQRRLILDHFTRGLSSFRPTQRTEAYVLLRGLLQSPDAFLQHIRRFAAGTIMKITYGHTVRSTDELYVRLAEEAGTDTVTSGSPGSVLVDFFPALRHIPTWMPGAGFKRHALRTRVKVRTMHDTPYEMAAGTAIPSLTSSLISENLAAGKHPVHDEEDIKGIAGTLYGAAADTTSATLAAFLLAMILHPEVFAKAQAEIDRVIGPDRLPDFQDRTSLPYVESVVKEVYRWHCPVPLAVPHRSIKDDQYEGYDIPADTMIIPNVWAMTRDEQMYPEADLFNPERFVDQKGTEADQPDPKDFIFGFGRRECPGKVFADANVWLVSACIIAAFQAPVSRNELGEKVLPPAKFTSGFVRHPVPFSCDIKPRSLLHAGVIHEAINSMPH</sequence>
<protein>
    <submittedName>
        <fullName evidence="1">Cytochrome P450</fullName>
    </submittedName>
</protein>
<gene>
    <name evidence="1" type="ORF">F5148DRAFT_676025</name>
</gene>
<name>A0ACC0UF56_9AGAM</name>
<reference evidence="1" key="1">
    <citation type="submission" date="2021-03" db="EMBL/GenBank/DDBJ databases">
        <title>Evolutionary priming and transition to the ectomycorrhizal habit in an iconic lineage of mushroom-forming fungi: is preadaptation a requirement?</title>
        <authorList>
            <consortium name="DOE Joint Genome Institute"/>
            <person name="Looney B.P."/>
            <person name="Miyauchi S."/>
            <person name="Morin E."/>
            <person name="Drula E."/>
            <person name="Courty P.E."/>
            <person name="Chicoki N."/>
            <person name="Fauchery L."/>
            <person name="Kohler A."/>
            <person name="Kuo A."/>
            <person name="LaButti K."/>
            <person name="Pangilinan J."/>
            <person name="Lipzen A."/>
            <person name="Riley R."/>
            <person name="Andreopoulos W."/>
            <person name="He G."/>
            <person name="Johnson J."/>
            <person name="Barry K.W."/>
            <person name="Grigoriev I.V."/>
            <person name="Nagy L."/>
            <person name="Hibbett D."/>
            <person name="Henrissat B."/>
            <person name="Matheny P.B."/>
            <person name="Labbe J."/>
            <person name="Martin A.F."/>
        </authorList>
    </citation>
    <scope>NUCLEOTIDE SEQUENCE</scope>
    <source>
        <strain evidence="1">BPL698</strain>
    </source>
</reference>
<dbReference type="Proteomes" id="UP001207468">
    <property type="component" value="Unassembled WGS sequence"/>
</dbReference>
<keyword evidence="2" id="KW-1185">Reference proteome</keyword>
<comment type="caution">
    <text evidence="1">The sequence shown here is derived from an EMBL/GenBank/DDBJ whole genome shotgun (WGS) entry which is preliminary data.</text>
</comment>
<accession>A0ACC0UF56</accession>
<organism evidence="1 2">
    <name type="scientific">Russula earlei</name>
    <dbReference type="NCBI Taxonomy" id="71964"/>
    <lineage>
        <taxon>Eukaryota</taxon>
        <taxon>Fungi</taxon>
        <taxon>Dikarya</taxon>
        <taxon>Basidiomycota</taxon>
        <taxon>Agaricomycotina</taxon>
        <taxon>Agaricomycetes</taxon>
        <taxon>Russulales</taxon>
        <taxon>Russulaceae</taxon>
        <taxon>Russula</taxon>
    </lineage>
</organism>
<evidence type="ECO:0000313" key="2">
    <source>
        <dbReference type="Proteomes" id="UP001207468"/>
    </source>
</evidence>
<proteinExistence type="predicted"/>
<evidence type="ECO:0000313" key="1">
    <source>
        <dbReference type="EMBL" id="KAI9509896.1"/>
    </source>
</evidence>